<dbReference type="EMBL" id="BAABRI010000007">
    <property type="protein sequence ID" value="GAA5482200.1"/>
    <property type="molecule type" value="Genomic_DNA"/>
</dbReference>
<keyword evidence="1" id="KW-0732">Signal</keyword>
<evidence type="ECO:0000313" key="3">
    <source>
        <dbReference type="Proteomes" id="UP001476282"/>
    </source>
</evidence>
<feature type="signal peptide" evidence="1">
    <location>
        <begin position="1"/>
        <end position="24"/>
    </location>
</feature>
<keyword evidence="3" id="KW-1185">Reference proteome</keyword>
<accession>A0ABP9ULT6</accession>
<gene>
    <name evidence="2" type="ORF">Hsar01_01417</name>
</gene>
<evidence type="ECO:0008006" key="4">
    <source>
        <dbReference type="Google" id="ProtNLM"/>
    </source>
</evidence>
<evidence type="ECO:0000313" key="2">
    <source>
        <dbReference type="EMBL" id="GAA5482200.1"/>
    </source>
</evidence>
<proteinExistence type="predicted"/>
<protein>
    <recommendedName>
        <fullName evidence="4">Lipoprotein</fullName>
    </recommendedName>
</protein>
<dbReference type="RefSeq" id="WP_353566349.1">
    <property type="nucleotide sequence ID" value="NZ_BAABRI010000007.1"/>
</dbReference>
<feature type="chain" id="PRO_5046768234" description="Lipoprotein" evidence="1">
    <location>
        <begin position="25"/>
        <end position="125"/>
    </location>
</feature>
<dbReference type="Proteomes" id="UP001476282">
    <property type="component" value="Unassembled WGS sequence"/>
</dbReference>
<sequence>MNLASVLLLICWLAAGCASYETHAARRTAGLREMYPPGTSRQEVQRKWKPVEPDFSAARPGQGWRAYPNDFIARKLAGVEVRTGKRVALVERYWGPDGFVSLCWCWYFYDSTERVIDVEWQYKSD</sequence>
<reference evidence="2 3" key="1">
    <citation type="submission" date="2024-02" db="EMBL/GenBank/DDBJ databases">
        <title>Haloferula sargassicola NBRC 104335.</title>
        <authorList>
            <person name="Ichikawa N."/>
            <person name="Katano-Makiyama Y."/>
            <person name="Hidaka K."/>
        </authorList>
    </citation>
    <scope>NUCLEOTIDE SEQUENCE [LARGE SCALE GENOMIC DNA]</scope>
    <source>
        <strain evidence="2 3">NBRC 104335</strain>
    </source>
</reference>
<name>A0ABP9ULT6_9BACT</name>
<evidence type="ECO:0000256" key="1">
    <source>
        <dbReference type="SAM" id="SignalP"/>
    </source>
</evidence>
<comment type="caution">
    <text evidence="2">The sequence shown here is derived from an EMBL/GenBank/DDBJ whole genome shotgun (WGS) entry which is preliminary data.</text>
</comment>
<organism evidence="2 3">
    <name type="scientific">Haloferula sargassicola</name>
    <dbReference type="NCBI Taxonomy" id="490096"/>
    <lineage>
        <taxon>Bacteria</taxon>
        <taxon>Pseudomonadati</taxon>
        <taxon>Verrucomicrobiota</taxon>
        <taxon>Verrucomicrobiia</taxon>
        <taxon>Verrucomicrobiales</taxon>
        <taxon>Verrucomicrobiaceae</taxon>
        <taxon>Haloferula</taxon>
    </lineage>
</organism>